<accession>A0A7S1A411</accession>
<feature type="region of interest" description="Disordered" evidence="1">
    <location>
        <begin position="205"/>
        <end position="229"/>
    </location>
</feature>
<evidence type="ECO:0000313" key="2">
    <source>
        <dbReference type="EMBL" id="CAD8841437.1"/>
    </source>
</evidence>
<organism evidence="2">
    <name type="scientific">Noctiluca scintillans</name>
    <name type="common">Sea sparkle</name>
    <name type="synonym">Red tide dinoflagellate</name>
    <dbReference type="NCBI Taxonomy" id="2966"/>
    <lineage>
        <taxon>Eukaryota</taxon>
        <taxon>Sar</taxon>
        <taxon>Alveolata</taxon>
        <taxon>Dinophyceae</taxon>
        <taxon>Noctilucales</taxon>
        <taxon>Noctilucaceae</taxon>
        <taxon>Noctiluca</taxon>
    </lineage>
</organism>
<sequence length="605" mass="65995">MAVQLAPREHLCEAMMGISADILPADLVSLAEQDVPLSLANRLLTAAVWVVKPDNQHDCAWCDLRQFAVRSNASDFVEILADWNPVRDASFVRLDHASHVLLELWNWAAAGCGGYSVLSTLFAWVALAVTLRHMVAEWQRLLPVHAAVLQSVQKVDGLKPEEVLMAQEKAWSRALFLFDGPGEPWWWLELIRPSAHMSPPWLNSEDGGVWEKEPDGHGAPTDLQFQSGRRSAAASRSASLYSPQSSVLEDTDGWIDGIDRRLGGLTEDDTTEEHEFEDEEQLNHHDMSDKFKRDDETISEITAPDSPSAALSKAMLGSLVGQSVHGFPSFHQSDGVGEHRSDDRRTRSAGTHGKLEVLEEVDVAERQDVRSRVDSQEMMEPSSASQPDTMDPSKEPVHVEESASSRTDGIMPGTASLMPLAKTTSPSRVRPGTTFTLDEKAGMGSTSTLEEKAAPNRVGPGTALASDVVTVLGRVGLGSTSTLEEKAAPTRVGPGTAIASDVVTLPGREVPSTAVSLAEGTETDRVRQTSIASEELTVPDRVRPGTTFSLASDDKKVKELRWGDEVSMRPHLAEEEPPSDDGASWVQMEGRWDGVRDSVQKRDWV</sequence>
<reference evidence="2" key="1">
    <citation type="submission" date="2021-01" db="EMBL/GenBank/DDBJ databases">
        <authorList>
            <person name="Corre E."/>
            <person name="Pelletier E."/>
            <person name="Niang G."/>
            <person name="Scheremetjew M."/>
            <person name="Finn R."/>
            <person name="Kale V."/>
            <person name="Holt S."/>
            <person name="Cochrane G."/>
            <person name="Meng A."/>
            <person name="Brown T."/>
            <person name="Cohen L."/>
        </authorList>
    </citation>
    <scope>NUCLEOTIDE SEQUENCE</scope>
</reference>
<name>A0A7S1A411_NOCSC</name>
<feature type="compositionally biased region" description="Basic and acidic residues" evidence="1">
    <location>
        <begin position="336"/>
        <end position="346"/>
    </location>
</feature>
<feature type="compositionally biased region" description="Basic and acidic residues" evidence="1">
    <location>
        <begin position="590"/>
        <end position="605"/>
    </location>
</feature>
<proteinExistence type="predicted"/>
<feature type="region of interest" description="Disordered" evidence="1">
    <location>
        <begin position="365"/>
        <end position="454"/>
    </location>
</feature>
<feature type="compositionally biased region" description="Basic and acidic residues" evidence="1">
    <location>
        <begin position="365"/>
        <end position="375"/>
    </location>
</feature>
<dbReference type="EMBL" id="HBFQ01022453">
    <property type="protein sequence ID" value="CAD8841437.1"/>
    <property type="molecule type" value="Transcribed_RNA"/>
</dbReference>
<evidence type="ECO:0000256" key="1">
    <source>
        <dbReference type="SAM" id="MobiDB-lite"/>
    </source>
</evidence>
<dbReference type="AlphaFoldDB" id="A0A7S1A411"/>
<gene>
    <name evidence="2" type="ORF">NSCI0253_LOCUS15785</name>
</gene>
<feature type="compositionally biased region" description="Basic and acidic residues" evidence="1">
    <location>
        <begin position="391"/>
        <end position="403"/>
    </location>
</feature>
<feature type="region of interest" description="Disordered" evidence="1">
    <location>
        <begin position="568"/>
        <end position="605"/>
    </location>
</feature>
<protein>
    <submittedName>
        <fullName evidence="2">Uncharacterized protein</fullName>
    </submittedName>
</protein>
<feature type="region of interest" description="Disordered" evidence="1">
    <location>
        <begin position="329"/>
        <end position="353"/>
    </location>
</feature>